<protein>
    <submittedName>
        <fullName evidence="1">Uncharacterized protein</fullName>
    </submittedName>
</protein>
<dbReference type="AlphaFoldDB" id="A0A645FSF0"/>
<sequence>MLRYGNGGGVGLGGNFQILRLSHRDVVDQGANTEPGVELKRVVLNSVRYRHFEFNGFGFPHEIKENVSRVRERMVGGERTNQKEQLRRTVGLPLQDFRGQADVVAFPRFENPFGQRPGRIPFSRPGQGIDFEGLFAGKRLVRIEFRVTLVPGFRSETLFKREFLGDGDGGGAEGEEKEDGKLEFHCFLPVI</sequence>
<proteinExistence type="predicted"/>
<gene>
    <name evidence="1" type="ORF">SDC9_164167</name>
</gene>
<organism evidence="1">
    <name type="scientific">bioreactor metagenome</name>
    <dbReference type="NCBI Taxonomy" id="1076179"/>
    <lineage>
        <taxon>unclassified sequences</taxon>
        <taxon>metagenomes</taxon>
        <taxon>ecological metagenomes</taxon>
    </lineage>
</organism>
<dbReference type="EMBL" id="VSSQ01063819">
    <property type="protein sequence ID" value="MPN16820.1"/>
    <property type="molecule type" value="Genomic_DNA"/>
</dbReference>
<evidence type="ECO:0000313" key="1">
    <source>
        <dbReference type="EMBL" id="MPN16820.1"/>
    </source>
</evidence>
<reference evidence="1" key="1">
    <citation type="submission" date="2019-08" db="EMBL/GenBank/DDBJ databases">
        <authorList>
            <person name="Kucharzyk K."/>
            <person name="Murdoch R.W."/>
            <person name="Higgins S."/>
            <person name="Loffler F."/>
        </authorList>
    </citation>
    <scope>NUCLEOTIDE SEQUENCE</scope>
</reference>
<accession>A0A645FSF0</accession>
<name>A0A645FSF0_9ZZZZ</name>
<comment type="caution">
    <text evidence="1">The sequence shown here is derived from an EMBL/GenBank/DDBJ whole genome shotgun (WGS) entry which is preliminary data.</text>
</comment>